<accession>A0A0E9PS95</accession>
<proteinExistence type="predicted"/>
<keyword evidence="1" id="KW-0472">Membrane</keyword>
<evidence type="ECO:0000313" key="2">
    <source>
        <dbReference type="EMBL" id="JAH06950.1"/>
    </source>
</evidence>
<sequence length="52" mass="6366">MTQYTMLLLCTLQFIYIYIFNIIKYPVIHTPADRPRLLCDWTTRAMYVKYTQ</sequence>
<keyword evidence="1" id="KW-0812">Transmembrane</keyword>
<dbReference type="AlphaFoldDB" id="A0A0E9PS95"/>
<feature type="transmembrane region" description="Helical" evidence="1">
    <location>
        <begin position="6"/>
        <end position="27"/>
    </location>
</feature>
<reference evidence="2" key="2">
    <citation type="journal article" date="2015" name="Fish Shellfish Immunol.">
        <title>Early steps in the European eel (Anguilla anguilla)-Vibrio vulnificus interaction in the gills: Role of the RtxA13 toxin.</title>
        <authorList>
            <person name="Callol A."/>
            <person name="Pajuelo D."/>
            <person name="Ebbesson L."/>
            <person name="Teles M."/>
            <person name="MacKenzie S."/>
            <person name="Amaro C."/>
        </authorList>
    </citation>
    <scope>NUCLEOTIDE SEQUENCE</scope>
</reference>
<evidence type="ECO:0000256" key="1">
    <source>
        <dbReference type="SAM" id="Phobius"/>
    </source>
</evidence>
<protein>
    <submittedName>
        <fullName evidence="2">Uncharacterized protein</fullName>
    </submittedName>
</protein>
<reference evidence="2" key="1">
    <citation type="submission" date="2014-11" db="EMBL/GenBank/DDBJ databases">
        <authorList>
            <person name="Amaro Gonzalez C."/>
        </authorList>
    </citation>
    <scope>NUCLEOTIDE SEQUENCE</scope>
</reference>
<keyword evidence="1" id="KW-1133">Transmembrane helix</keyword>
<organism evidence="2">
    <name type="scientific">Anguilla anguilla</name>
    <name type="common">European freshwater eel</name>
    <name type="synonym">Muraena anguilla</name>
    <dbReference type="NCBI Taxonomy" id="7936"/>
    <lineage>
        <taxon>Eukaryota</taxon>
        <taxon>Metazoa</taxon>
        <taxon>Chordata</taxon>
        <taxon>Craniata</taxon>
        <taxon>Vertebrata</taxon>
        <taxon>Euteleostomi</taxon>
        <taxon>Actinopterygii</taxon>
        <taxon>Neopterygii</taxon>
        <taxon>Teleostei</taxon>
        <taxon>Anguilliformes</taxon>
        <taxon>Anguillidae</taxon>
        <taxon>Anguilla</taxon>
    </lineage>
</organism>
<name>A0A0E9PS95_ANGAN</name>
<dbReference type="EMBL" id="GBXM01101627">
    <property type="protein sequence ID" value="JAH06950.1"/>
    <property type="molecule type" value="Transcribed_RNA"/>
</dbReference>